<sequence length="1062" mass="122507">MAERTTTGTTVRKRSWDRFSIVRCHCEDLAYTHVHCPCEKCDGKAVSFSLEYIHWNKKKSIEIETANDEYFENDDCASVGDKNSMDSSHSDNQSDSAEHLSAHEEPTSSSSFHSETESENQFNAIELEIICTILRAMNLAAQMNGSNKDFDDVLQFAKELFCREDPDLETFWPKNWRETKRLLQNYGYKDPKELYICLDDSHYTLWDVMTDPSSECRYCGKRGSIKYYYLGLSDKIVLWCQNTEMCRKMMAHWDNKDSWIEGTGSNFPLKEIWDGSRFNELSWFWDPNITFMLPFKCQFCQSVISVDEIESSEHLSDNSYNVLCSECGFRQVHTSIYTYGDPRNIALIGHWDGWQPFGASGRHSCGAVEVTIANMYKKERSSTEEIYVIGFVPSHCLPKKRPNCLDPFLHPLISEAEELFISGLQVDYSLGVAGLPPGEISLRCLIILWTGDYPGQCEVGKFIKSGIRPCRRDKLKGIAVESTSATGVHYYYGDNRYHARYLFDARNLLEDLGTMKEIDQEDRKSIRSKMSRNTGYTGLSILHKLYKLYGFNVITDCVFDMMHNLPMNVVSNHFQMLIDSDKINKKVIDERLNAVPWTPELKDGRIPEGMATRLGYWKAEEYQKFAYPLSECILAGQLDGLDYHIWQLVTRMVELVFSESKREEWDIADVELFHNLAWRYAVLLEETYGLSFCTITVHNLIHVKEDALRFSHPDNYWCFSFERAVRRYVNTTTNFKNIECTYAKKEKRRELMKLLNTSPLLQNRRHKPLQIDIDKMCAKSLEAAHELIKVVNESHIPHVNRCNRGVLVGGMSANECILLREQVTQIVDCCSGVNAQDVQPVAFKSRSLLKPLHGIGGVLYRVGEHAVVEDIADVETVIEFTAFYCVAIRNDFYTFCEGRKYQTMKDDDGNDIIHQYSGYKFVNEMQNVTTFCPSKISRKLMLFPCFEQEENTGLIAVDYLRKQMPINQLQDGIVVPFYPEVDDMVLVRGDEAEPWLAKVIKVHRNSKTVLLWYYKKAAESDDECTVYIAESNRRLARDIVSWDSIISLAPGGWVNNYWDTMA</sequence>
<dbReference type="AlphaFoldDB" id="A0A6P8HB65"/>
<dbReference type="KEGG" id="aten:116287378"/>
<dbReference type="RefSeq" id="XP_031549912.1">
    <property type="nucleotide sequence ID" value="XM_031694052.1"/>
</dbReference>
<keyword evidence="2" id="KW-1185">Reference proteome</keyword>
<reference evidence="3" key="1">
    <citation type="submission" date="2025-08" db="UniProtKB">
        <authorList>
            <consortium name="RefSeq"/>
        </authorList>
    </citation>
    <scope>IDENTIFICATION</scope>
    <source>
        <tissue evidence="3">Tentacle</tissue>
    </source>
</reference>
<accession>A0A6P8HB65</accession>
<dbReference type="GeneID" id="116287378"/>
<feature type="region of interest" description="Disordered" evidence="1">
    <location>
        <begin position="81"/>
        <end position="119"/>
    </location>
</feature>
<dbReference type="PANTHER" id="PTHR46579:SF1">
    <property type="entry name" value="F5_8 TYPE C DOMAIN-CONTAINING PROTEIN"/>
    <property type="match status" value="1"/>
</dbReference>
<protein>
    <submittedName>
        <fullName evidence="3">Uncharacterized protein LOC116287378</fullName>
    </submittedName>
</protein>
<organism evidence="2 3">
    <name type="scientific">Actinia tenebrosa</name>
    <name type="common">Australian red waratah sea anemone</name>
    <dbReference type="NCBI Taxonomy" id="6105"/>
    <lineage>
        <taxon>Eukaryota</taxon>
        <taxon>Metazoa</taxon>
        <taxon>Cnidaria</taxon>
        <taxon>Anthozoa</taxon>
        <taxon>Hexacorallia</taxon>
        <taxon>Actiniaria</taxon>
        <taxon>Actiniidae</taxon>
        <taxon>Actinia</taxon>
    </lineage>
</organism>
<evidence type="ECO:0000256" key="1">
    <source>
        <dbReference type="SAM" id="MobiDB-lite"/>
    </source>
</evidence>
<feature type="compositionally biased region" description="Polar residues" evidence="1">
    <location>
        <begin position="85"/>
        <end position="95"/>
    </location>
</feature>
<dbReference type="Proteomes" id="UP000515163">
    <property type="component" value="Unplaced"/>
</dbReference>
<feature type="compositionally biased region" description="Basic and acidic residues" evidence="1">
    <location>
        <begin position="96"/>
        <end position="106"/>
    </location>
</feature>
<evidence type="ECO:0000313" key="3">
    <source>
        <dbReference type="RefSeq" id="XP_031549912.1"/>
    </source>
</evidence>
<dbReference type="OrthoDB" id="5945181at2759"/>
<evidence type="ECO:0000313" key="2">
    <source>
        <dbReference type="Proteomes" id="UP000515163"/>
    </source>
</evidence>
<name>A0A6P8HB65_ACTTE</name>
<dbReference type="PANTHER" id="PTHR46579">
    <property type="entry name" value="F5/8 TYPE C DOMAIN-CONTAINING PROTEIN-RELATED"/>
    <property type="match status" value="1"/>
</dbReference>
<proteinExistence type="predicted"/>
<gene>
    <name evidence="3" type="primary">LOC116287378</name>
</gene>
<dbReference type="InParanoid" id="A0A6P8HB65"/>